<reference evidence="2 3" key="1">
    <citation type="submission" date="2016-10" db="EMBL/GenBank/DDBJ databases">
        <authorList>
            <person name="de Groot N.N."/>
        </authorList>
    </citation>
    <scope>NUCLEOTIDE SEQUENCE [LARGE SCALE GENOMIC DNA]</scope>
    <source>
        <strain evidence="2 3">CGMCC 1.9159</strain>
    </source>
</reference>
<organism evidence="2 3">
    <name type="scientific">Tessaracoccus oleiagri</name>
    <dbReference type="NCBI Taxonomy" id="686624"/>
    <lineage>
        <taxon>Bacteria</taxon>
        <taxon>Bacillati</taxon>
        <taxon>Actinomycetota</taxon>
        <taxon>Actinomycetes</taxon>
        <taxon>Propionibacteriales</taxon>
        <taxon>Propionibacteriaceae</taxon>
        <taxon>Tessaracoccus</taxon>
    </lineage>
</organism>
<keyword evidence="3" id="KW-1185">Reference proteome</keyword>
<evidence type="ECO:0000313" key="3">
    <source>
        <dbReference type="Proteomes" id="UP000199475"/>
    </source>
</evidence>
<feature type="domain" description="SseB protein N-terminal" evidence="1">
    <location>
        <begin position="24"/>
        <end position="137"/>
    </location>
</feature>
<evidence type="ECO:0000259" key="1">
    <source>
        <dbReference type="Pfam" id="PF07179"/>
    </source>
</evidence>
<dbReference type="RefSeq" id="WP_093249630.1">
    <property type="nucleotide sequence ID" value="NZ_FNGP01000002.1"/>
</dbReference>
<dbReference type="STRING" id="686624.SAMN04488242_1027"/>
<accession>A0A1G9J5F9</accession>
<dbReference type="EMBL" id="FNGP01000002">
    <property type="protein sequence ID" value="SDL32394.1"/>
    <property type="molecule type" value="Genomic_DNA"/>
</dbReference>
<dbReference type="AlphaFoldDB" id="A0A1G9J5F9"/>
<protein>
    <submittedName>
        <fullName evidence="2">SseB protein N-terminal domain-containing protein</fullName>
    </submittedName>
</protein>
<dbReference type="Pfam" id="PF07179">
    <property type="entry name" value="SseB"/>
    <property type="match status" value="1"/>
</dbReference>
<gene>
    <name evidence="2" type="ORF">SAMN04488242_1027</name>
</gene>
<dbReference type="Proteomes" id="UP000199475">
    <property type="component" value="Unassembled WGS sequence"/>
</dbReference>
<dbReference type="OrthoDB" id="5188303at2"/>
<name>A0A1G9J5F9_9ACTN</name>
<proteinExistence type="predicted"/>
<dbReference type="InterPro" id="IPR009839">
    <property type="entry name" value="SseB_N"/>
</dbReference>
<sequence>MRTLADPNARFAGDDGSPDPLTRQALARVTDQVSYIRALVALCSSRLLMPIVATGDETDHPDPDRHAEMGAVTLVNESGTFLLAFTGLDSMSAWRTDVRPVPCTLDELCLTVKEGGSDQLLIDVAGPNSLVVAGEALDLLAQGYAVAEFEGEEFAWVKYADEEGHPEDPAPDTPGD</sequence>
<evidence type="ECO:0000313" key="2">
    <source>
        <dbReference type="EMBL" id="SDL32394.1"/>
    </source>
</evidence>